<evidence type="ECO:0000313" key="2">
    <source>
        <dbReference type="EMBL" id="MDY2588469.1"/>
    </source>
</evidence>
<proteinExistence type="predicted"/>
<name>A0ABU5EQN6_9FLAO</name>
<dbReference type="InterPro" id="IPR022134">
    <property type="entry name" value="DUF3667"/>
</dbReference>
<dbReference type="EMBL" id="JAXDAE010000018">
    <property type="protein sequence ID" value="MDY2588469.1"/>
    <property type="molecule type" value="Genomic_DNA"/>
</dbReference>
<comment type="caution">
    <text evidence="2">The sequence shown here is derived from an EMBL/GenBank/DDBJ whole genome shotgun (WGS) entry which is preliminary data.</text>
</comment>
<sequence length="263" mass="30125">MNCKNCNKVLVDSQKYCDECGAKIIQNRLTPKVIAAQINEQFLSIDNKLLKTFIDLFKRPEVVINGYINGTRKRYIDVLQYFAVSLTLAGIQVFLMTTFFRDAIGFDSQLNQTIQSMPGQENNPFAGIESDIFTKYQGLIYILTVPLSALGTWLAYFITRNRKYNYTEHLVVNLYYSGQIIIITAIFSILFLLFGLNYVIVSTILTLPTFIYFFYVLKRVFNEDFWNTLAKFILAMVIYLGSLLALTIIAMLIIVAIALIINK</sequence>
<evidence type="ECO:0000256" key="1">
    <source>
        <dbReference type="SAM" id="Phobius"/>
    </source>
</evidence>
<accession>A0ABU5EQN6</accession>
<gene>
    <name evidence="2" type="ORF">SNF14_14060</name>
</gene>
<dbReference type="Pfam" id="PF12412">
    <property type="entry name" value="DUF3667"/>
    <property type="match status" value="1"/>
</dbReference>
<feature type="transmembrane region" description="Helical" evidence="1">
    <location>
        <begin position="170"/>
        <end position="192"/>
    </location>
</feature>
<evidence type="ECO:0000313" key="3">
    <source>
        <dbReference type="Proteomes" id="UP001285855"/>
    </source>
</evidence>
<dbReference type="RefSeq" id="WP_320556816.1">
    <property type="nucleotide sequence ID" value="NZ_JAXDAE010000018.1"/>
</dbReference>
<keyword evidence="1" id="KW-1133">Transmembrane helix</keyword>
<keyword evidence="3" id="KW-1185">Reference proteome</keyword>
<feature type="transmembrane region" description="Helical" evidence="1">
    <location>
        <begin position="198"/>
        <end position="217"/>
    </location>
</feature>
<feature type="transmembrane region" description="Helical" evidence="1">
    <location>
        <begin position="78"/>
        <end position="100"/>
    </location>
</feature>
<feature type="transmembrane region" description="Helical" evidence="1">
    <location>
        <begin position="229"/>
        <end position="261"/>
    </location>
</feature>
<protein>
    <submittedName>
        <fullName evidence="2">DUF3667 domain-containing protein</fullName>
    </submittedName>
</protein>
<organism evidence="2 3">
    <name type="scientific">Winogradskyella aquimaris</name>
    <dbReference type="NCBI Taxonomy" id="864074"/>
    <lineage>
        <taxon>Bacteria</taxon>
        <taxon>Pseudomonadati</taxon>
        <taxon>Bacteroidota</taxon>
        <taxon>Flavobacteriia</taxon>
        <taxon>Flavobacteriales</taxon>
        <taxon>Flavobacteriaceae</taxon>
        <taxon>Winogradskyella</taxon>
    </lineage>
</organism>
<keyword evidence="1" id="KW-0812">Transmembrane</keyword>
<feature type="transmembrane region" description="Helical" evidence="1">
    <location>
        <begin position="139"/>
        <end position="158"/>
    </location>
</feature>
<keyword evidence="1" id="KW-0472">Membrane</keyword>
<dbReference type="Proteomes" id="UP001285855">
    <property type="component" value="Unassembled WGS sequence"/>
</dbReference>
<reference evidence="2 3" key="1">
    <citation type="submission" date="2023-11" db="EMBL/GenBank/DDBJ databases">
        <title>Winogradskyella pelagius sp. nov., isolated from coastal sediment.</title>
        <authorList>
            <person name="Li F."/>
        </authorList>
    </citation>
    <scope>NUCLEOTIDE SEQUENCE [LARGE SCALE GENOMIC DNA]</scope>
    <source>
        <strain evidence="2 3">KCTC 23502</strain>
    </source>
</reference>